<organism evidence="1 2">
    <name type="scientific">Hypoxylon rubiginosum</name>
    <dbReference type="NCBI Taxonomy" id="110542"/>
    <lineage>
        <taxon>Eukaryota</taxon>
        <taxon>Fungi</taxon>
        <taxon>Dikarya</taxon>
        <taxon>Ascomycota</taxon>
        <taxon>Pezizomycotina</taxon>
        <taxon>Sordariomycetes</taxon>
        <taxon>Xylariomycetidae</taxon>
        <taxon>Xylariales</taxon>
        <taxon>Hypoxylaceae</taxon>
        <taxon>Hypoxylon</taxon>
    </lineage>
</organism>
<gene>
    <name evidence="1" type="ORF">F4820DRAFT_450061</name>
</gene>
<keyword evidence="2" id="KW-1185">Reference proteome</keyword>
<reference evidence="1 2" key="1">
    <citation type="journal article" date="2022" name="New Phytol.">
        <title>Ecological generalism drives hyperdiversity of secondary metabolite gene clusters in xylarialean endophytes.</title>
        <authorList>
            <person name="Franco M.E.E."/>
            <person name="Wisecaver J.H."/>
            <person name="Arnold A.E."/>
            <person name="Ju Y.M."/>
            <person name="Slot J.C."/>
            <person name="Ahrendt S."/>
            <person name="Moore L.P."/>
            <person name="Eastman K.E."/>
            <person name="Scott K."/>
            <person name="Konkel Z."/>
            <person name="Mondo S.J."/>
            <person name="Kuo A."/>
            <person name="Hayes R.D."/>
            <person name="Haridas S."/>
            <person name="Andreopoulos B."/>
            <person name="Riley R."/>
            <person name="LaButti K."/>
            <person name="Pangilinan J."/>
            <person name="Lipzen A."/>
            <person name="Amirebrahimi M."/>
            <person name="Yan J."/>
            <person name="Adam C."/>
            <person name="Keymanesh K."/>
            <person name="Ng V."/>
            <person name="Louie K."/>
            <person name="Northen T."/>
            <person name="Drula E."/>
            <person name="Henrissat B."/>
            <person name="Hsieh H.M."/>
            <person name="Youens-Clark K."/>
            <person name="Lutzoni F."/>
            <person name="Miadlikowska J."/>
            <person name="Eastwood D.C."/>
            <person name="Hamelin R.C."/>
            <person name="Grigoriev I.V."/>
            <person name="U'Ren J.M."/>
        </authorList>
    </citation>
    <scope>NUCLEOTIDE SEQUENCE [LARGE SCALE GENOMIC DNA]</scope>
    <source>
        <strain evidence="1 2">CBS 119005</strain>
    </source>
</reference>
<evidence type="ECO:0000313" key="1">
    <source>
        <dbReference type="EMBL" id="KAI4863401.1"/>
    </source>
</evidence>
<proteinExistence type="predicted"/>
<comment type="caution">
    <text evidence="1">The sequence shown here is derived from an EMBL/GenBank/DDBJ whole genome shotgun (WGS) entry which is preliminary data.</text>
</comment>
<name>A0ACB9YW37_9PEZI</name>
<evidence type="ECO:0000313" key="2">
    <source>
        <dbReference type="Proteomes" id="UP001497700"/>
    </source>
</evidence>
<protein>
    <submittedName>
        <fullName evidence="1">Uncharacterized protein</fullName>
    </submittedName>
</protein>
<sequence>MDDTRPHPRHRQHPRDWLQPRDMPPYRRDLDSSALLGVSIMIPAVLFILFFALMYLVFQRRTVEASVRASSRPARDFPSTPNTLNFPDQSGHELEVINE</sequence>
<dbReference type="Proteomes" id="UP001497700">
    <property type="component" value="Unassembled WGS sequence"/>
</dbReference>
<accession>A0ACB9YW37</accession>
<dbReference type="EMBL" id="MU393505">
    <property type="protein sequence ID" value="KAI4863401.1"/>
    <property type="molecule type" value="Genomic_DNA"/>
</dbReference>